<evidence type="ECO:0000256" key="15">
    <source>
        <dbReference type="SAM" id="Phobius"/>
    </source>
</evidence>
<evidence type="ECO:0000256" key="1">
    <source>
        <dbReference type="ARBA" id="ARBA00004651"/>
    </source>
</evidence>
<evidence type="ECO:0000256" key="13">
    <source>
        <dbReference type="ARBA" id="ARBA00023209"/>
    </source>
</evidence>
<dbReference type="Gene3D" id="1.10.287.3610">
    <property type="match status" value="1"/>
</dbReference>
<keyword evidence="3" id="KW-1003">Cell membrane</keyword>
<keyword evidence="17" id="KW-1185">Reference proteome</keyword>
<protein>
    <submittedName>
        <fullName evidence="16">Undecaprenol kinase</fullName>
        <ecNumber evidence="16">2.7.1.66</ecNumber>
    </submittedName>
</protein>
<evidence type="ECO:0000256" key="2">
    <source>
        <dbReference type="ARBA" id="ARBA00005967"/>
    </source>
</evidence>
<proteinExistence type="inferred from homology"/>
<evidence type="ECO:0000313" key="17">
    <source>
        <dbReference type="Proteomes" id="UP001232245"/>
    </source>
</evidence>
<evidence type="ECO:0000256" key="7">
    <source>
        <dbReference type="ARBA" id="ARBA00022741"/>
    </source>
</evidence>
<evidence type="ECO:0000256" key="8">
    <source>
        <dbReference type="ARBA" id="ARBA00022777"/>
    </source>
</evidence>
<evidence type="ECO:0000256" key="12">
    <source>
        <dbReference type="ARBA" id="ARBA00023136"/>
    </source>
</evidence>
<evidence type="ECO:0000256" key="9">
    <source>
        <dbReference type="ARBA" id="ARBA00022840"/>
    </source>
</evidence>
<feature type="transmembrane region" description="Helical" evidence="15">
    <location>
        <begin position="35"/>
        <end position="54"/>
    </location>
</feature>
<feature type="transmembrane region" description="Helical" evidence="15">
    <location>
        <begin position="100"/>
        <end position="124"/>
    </location>
</feature>
<dbReference type="RefSeq" id="WP_095302488.1">
    <property type="nucleotide sequence ID" value="NZ_CADEPK010000009.1"/>
</dbReference>
<comment type="subcellular location">
    <subcellularLocation>
        <location evidence="1">Cell membrane</location>
        <topology evidence="1">Multi-pass membrane protein</topology>
    </subcellularLocation>
</comment>
<keyword evidence="14" id="KW-1208">Phospholipid metabolism</keyword>
<evidence type="ECO:0000256" key="11">
    <source>
        <dbReference type="ARBA" id="ARBA00023098"/>
    </source>
</evidence>
<evidence type="ECO:0000256" key="10">
    <source>
        <dbReference type="ARBA" id="ARBA00022989"/>
    </source>
</evidence>
<keyword evidence="11" id="KW-0443">Lipid metabolism</keyword>
<dbReference type="EMBL" id="JAUSTZ010000002">
    <property type="protein sequence ID" value="MDQ0224829.1"/>
    <property type="molecule type" value="Genomic_DNA"/>
</dbReference>
<accession>A0ABT9YXW7</accession>
<dbReference type="InterPro" id="IPR000829">
    <property type="entry name" value="DAGK"/>
</dbReference>
<dbReference type="InterPro" id="IPR033717">
    <property type="entry name" value="UDPK"/>
</dbReference>
<dbReference type="Proteomes" id="UP001232245">
    <property type="component" value="Unassembled WGS sequence"/>
</dbReference>
<dbReference type="Pfam" id="PF01219">
    <property type="entry name" value="DAGK_prokar"/>
    <property type="match status" value="1"/>
</dbReference>
<reference evidence="16 17" key="1">
    <citation type="submission" date="2023-07" db="EMBL/GenBank/DDBJ databases">
        <title>Genomic Encyclopedia of Type Strains, Phase IV (KMG-IV): sequencing the most valuable type-strain genomes for metagenomic binning, comparative biology and taxonomic classification.</title>
        <authorList>
            <person name="Goeker M."/>
        </authorList>
    </citation>
    <scope>NUCLEOTIDE SEQUENCE [LARGE SCALE GENOMIC DNA]</scope>
    <source>
        <strain evidence="16 17">DSM 17723</strain>
    </source>
</reference>
<comment type="caution">
    <text evidence="16">The sequence shown here is derived from an EMBL/GenBank/DDBJ whole genome shotgun (WGS) entry which is preliminary data.</text>
</comment>
<keyword evidence="13" id="KW-0594">Phospholipid biosynthesis</keyword>
<feature type="transmembrane region" description="Helical" evidence="15">
    <location>
        <begin position="60"/>
        <end position="79"/>
    </location>
</feature>
<dbReference type="PANTHER" id="PTHR34299">
    <property type="entry name" value="DIACYLGLYCEROL KINASE"/>
    <property type="match status" value="1"/>
</dbReference>
<keyword evidence="10 15" id="KW-1133">Transmembrane helix</keyword>
<dbReference type="PANTHER" id="PTHR34299:SF1">
    <property type="entry name" value="DIACYLGLYCEROL KINASE"/>
    <property type="match status" value="1"/>
</dbReference>
<evidence type="ECO:0000256" key="3">
    <source>
        <dbReference type="ARBA" id="ARBA00022475"/>
    </source>
</evidence>
<evidence type="ECO:0000256" key="5">
    <source>
        <dbReference type="ARBA" id="ARBA00022679"/>
    </source>
</evidence>
<evidence type="ECO:0000256" key="4">
    <source>
        <dbReference type="ARBA" id="ARBA00022516"/>
    </source>
</evidence>
<dbReference type="EC" id="2.7.1.66" evidence="16"/>
<keyword evidence="7" id="KW-0547">Nucleotide-binding</keyword>
<keyword evidence="5 16" id="KW-0808">Transferase</keyword>
<name>A0ABT9YXW7_9BACI</name>
<evidence type="ECO:0000256" key="14">
    <source>
        <dbReference type="ARBA" id="ARBA00023264"/>
    </source>
</evidence>
<comment type="similarity">
    <text evidence="2">Belongs to the bacterial diacylglycerol kinase family.</text>
</comment>
<dbReference type="GO" id="GO:0036433">
    <property type="term" value="F:di-trans, poly-cis-undecaprenol kinase activity"/>
    <property type="evidence" value="ECO:0007669"/>
    <property type="project" value="UniProtKB-EC"/>
</dbReference>
<evidence type="ECO:0000313" key="16">
    <source>
        <dbReference type="EMBL" id="MDQ0224829.1"/>
    </source>
</evidence>
<keyword evidence="12 15" id="KW-0472">Membrane</keyword>
<organism evidence="16 17">
    <name type="scientific">Metabacillus niabensis</name>
    <dbReference type="NCBI Taxonomy" id="324854"/>
    <lineage>
        <taxon>Bacteria</taxon>
        <taxon>Bacillati</taxon>
        <taxon>Bacillota</taxon>
        <taxon>Bacilli</taxon>
        <taxon>Bacillales</taxon>
        <taxon>Bacillaceae</taxon>
        <taxon>Metabacillus</taxon>
    </lineage>
</organism>
<dbReference type="CDD" id="cd14265">
    <property type="entry name" value="UDPK_IM_like"/>
    <property type="match status" value="1"/>
</dbReference>
<evidence type="ECO:0000256" key="6">
    <source>
        <dbReference type="ARBA" id="ARBA00022692"/>
    </source>
</evidence>
<keyword evidence="6 15" id="KW-0812">Transmembrane</keyword>
<dbReference type="InterPro" id="IPR036945">
    <property type="entry name" value="DAGK_sf"/>
</dbReference>
<dbReference type="PROSITE" id="PS01069">
    <property type="entry name" value="DAGK_PROKAR"/>
    <property type="match status" value="1"/>
</dbReference>
<sequence length="126" mass="14182">MDLKEPRNSEWKRFYKSFWFASTGIVQTFKTERNFQIHVVVSILMLIIGLLLSFTKLEWVILLFLIGGMLSLELINTALEHVVDLVTKEKRPLAKAAKDAAAGAVLVYAILSVIIGLIIVYGHLPI</sequence>
<gene>
    <name evidence="16" type="ORF">J2S02_001158</name>
</gene>
<keyword evidence="4" id="KW-0444">Lipid biosynthesis</keyword>
<keyword evidence="8 16" id="KW-0418">Kinase</keyword>
<keyword evidence="9" id="KW-0067">ATP-binding</keyword>